<dbReference type="Gene3D" id="3.10.10.10">
    <property type="entry name" value="HIV Type 1 Reverse Transcriptase, subunit A, domain 1"/>
    <property type="match status" value="1"/>
</dbReference>
<dbReference type="Proteomes" id="UP000257109">
    <property type="component" value="Unassembled WGS sequence"/>
</dbReference>
<comment type="caution">
    <text evidence="1">The sequence shown here is derived from an EMBL/GenBank/DDBJ whole genome shotgun (WGS) entry which is preliminary data.</text>
</comment>
<proteinExistence type="predicted"/>
<dbReference type="InterPro" id="IPR053134">
    <property type="entry name" value="RNA-dir_DNA_polymerase"/>
</dbReference>
<dbReference type="PANTHER" id="PTHR24559:SF449">
    <property type="entry name" value="RNA-DIRECTED DNA POLYMERASE"/>
    <property type="match status" value="1"/>
</dbReference>
<dbReference type="InterPro" id="IPR043128">
    <property type="entry name" value="Rev_trsase/Diguanyl_cyclase"/>
</dbReference>
<gene>
    <name evidence="1" type="primary">pol</name>
    <name evidence="1" type="ORF">CR513_10363</name>
</gene>
<dbReference type="AlphaFoldDB" id="A0A371HSI6"/>
<protein>
    <submittedName>
        <fullName evidence="1">Retrovirus-related Pol polyprotein from transposon 17.6</fullName>
    </submittedName>
</protein>
<accession>A0A371HSI6</accession>
<dbReference type="InterPro" id="IPR043502">
    <property type="entry name" value="DNA/RNA_pol_sf"/>
</dbReference>
<reference evidence="1" key="1">
    <citation type="submission" date="2018-05" db="EMBL/GenBank/DDBJ databases">
        <title>Draft genome of Mucuna pruriens seed.</title>
        <authorList>
            <person name="Nnadi N.E."/>
            <person name="Vos R."/>
            <person name="Hasami M.H."/>
            <person name="Devisetty U.K."/>
            <person name="Aguiy J.C."/>
        </authorList>
    </citation>
    <scope>NUCLEOTIDE SEQUENCE [LARGE SCALE GENOMIC DNA]</scope>
    <source>
        <strain evidence="1">JCA_2017</strain>
    </source>
</reference>
<organism evidence="1 2">
    <name type="scientific">Mucuna pruriens</name>
    <name type="common">Velvet bean</name>
    <name type="synonym">Dolichos pruriens</name>
    <dbReference type="NCBI Taxonomy" id="157652"/>
    <lineage>
        <taxon>Eukaryota</taxon>
        <taxon>Viridiplantae</taxon>
        <taxon>Streptophyta</taxon>
        <taxon>Embryophyta</taxon>
        <taxon>Tracheophyta</taxon>
        <taxon>Spermatophyta</taxon>
        <taxon>Magnoliopsida</taxon>
        <taxon>eudicotyledons</taxon>
        <taxon>Gunneridae</taxon>
        <taxon>Pentapetalae</taxon>
        <taxon>rosids</taxon>
        <taxon>fabids</taxon>
        <taxon>Fabales</taxon>
        <taxon>Fabaceae</taxon>
        <taxon>Papilionoideae</taxon>
        <taxon>50 kb inversion clade</taxon>
        <taxon>NPAAA clade</taxon>
        <taxon>indigoferoid/millettioid clade</taxon>
        <taxon>Phaseoleae</taxon>
        <taxon>Mucuna</taxon>
    </lineage>
</organism>
<keyword evidence="2" id="KW-1185">Reference proteome</keyword>
<dbReference type="Gene3D" id="3.30.70.270">
    <property type="match status" value="3"/>
</dbReference>
<dbReference type="CDD" id="cd01647">
    <property type="entry name" value="RT_LTR"/>
    <property type="match status" value="1"/>
</dbReference>
<dbReference type="SUPFAM" id="SSF56672">
    <property type="entry name" value="DNA/RNA polymerases"/>
    <property type="match status" value="1"/>
</dbReference>
<dbReference type="OrthoDB" id="1922084at2759"/>
<name>A0A371HSI6_MUCPR</name>
<feature type="non-terminal residue" evidence="1">
    <location>
        <position position="1"/>
    </location>
</feature>
<dbReference type="PANTHER" id="PTHR24559">
    <property type="entry name" value="TRANSPOSON TY3-I GAG-POL POLYPROTEIN"/>
    <property type="match status" value="1"/>
</dbReference>
<evidence type="ECO:0000313" key="2">
    <source>
        <dbReference type="Proteomes" id="UP000257109"/>
    </source>
</evidence>
<sequence length="231" mass="26015">MTESDHFGCGEEGIQVVPKKSGVTVVKNRHDEMATCKDHFPLPFIDQVLENLVKKSHYCFLDGFLGYMQIDIAPMDQHKTTFTCPFGTFAYTRTPFGLCNAPILHRCVDSNLVLNFEKCHFMITEGIVVGHLISSKGIEVDKAKVDVIASLSNPASMWGVRSFLGHFIKIALPLSKLLQKDVDFVFDQPCMDAFQKLKKRLTSKLRMSRPNKSISAQEKLSWPDQFLASRG</sequence>
<evidence type="ECO:0000313" key="1">
    <source>
        <dbReference type="EMBL" id="RDY05756.1"/>
    </source>
</evidence>
<dbReference type="EMBL" id="QJKJ01001819">
    <property type="protein sequence ID" value="RDY05756.1"/>
    <property type="molecule type" value="Genomic_DNA"/>
</dbReference>